<evidence type="ECO:0000256" key="3">
    <source>
        <dbReference type="SAM" id="MobiDB-lite"/>
    </source>
</evidence>
<dbReference type="InterPro" id="IPR022263">
    <property type="entry name" value="KxYKxGKxW"/>
</dbReference>
<dbReference type="eggNOG" id="COG4932">
    <property type="taxonomic scope" value="Bacteria"/>
</dbReference>
<reference evidence="6 7" key="1">
    <citation type="journal article" date="2015" name="Genome Announc.">
        <title>Expanding the biotechnology potential of lactobacilli through comparative genomics of 213 strains and associated genera.</title>
        <authorList>
            <person name="Sun Z."/>
            <person name="Harris H.M."/>
            <person name="McCann A."/>
            <person name="Guo C."/>
            <person name="Argimon S."/>
            <person name="Zhang W."/>
            <person name="Yang X."/>
            <person name="Jeffery I.B."/>
            <person name="Cooney J.C."/>
            <person name="Kagawa T.F."/>
            <person name="Liu W."/>
            <person name="Song Y."/>
            <person name="Salvetti E."/>
            <person name="Wrobel A."/>
            <person name="Rasinkangas P."/>
            <person name="Parkhill J."/>
            <person name="Rea M.C."/>
            <person name="O'Sullivan O."/>
            <person name="Ritari J."/>
            <person name="Douillard F.P."/>
            <person name="Paul Ross R."/>
            <person name="Yang R."/>
            <person name="Briner A.E."/>
            <person name="Felis G.E."/>
            <person name="de Vos W.M."/>
            <person name="Barrangou R."/>
            <person name="Klaenhammer T.R."/>
            <person name="Caufield P.W."/>
            <person name="Cui Y."/>
            <person name="Zhang H."/>
            <person name="O'Toole P.W."/>
        </authorList>
    </citation>
    <scope>NUCLEOTIDE SEQUENCE [LARGE SCALE GENOMIC DNA]</scope>
    <source>
        <strain evidence="6 7">DSM 16991</strain>
    </source>
</reference>
<gene>
    <name evidence="6" type="ORF">FC91_GL001714</name>
</gene>
<feature type="domain" description="MucBP" evidence="5">
    <location>
        <begin position="782"/>
        <end position="836"/>
    </location>
</feature>
<feature type="domain" description="MucBP" evidence="5">
    <location>
        <begin position="915"/>
        <end position="971"/>
    </location>
</feature>
<evidence type="ECO:0000256" key="4">
    <source>
        <dbReference type="SAM" id="SignalP"/>
    </source>
</evidence>
<feature type="domain" description="MucBP" evidence="5">
    <location>
        <begin position="578"/>
        <end position="634"/>
    </location>
</feature>
<keyword evidence="1 4" id="KW-0732">Signal</keyword>
<comment type="caution">
    <text evidence="6">The sequence shown here is derived from an EMBL/GenBank/DDBJ whole genome shotgun (WGS) entry which is preliminary data.</text>
</comment>
<dbReference type="PATRIC" id="fig|1122147.4.peg.1772"/>
<evidence type="ECO:0000256" key="2">
    <source>
        <dbReference type="ARBA" id="ARBA00022737"/>
    </source>
</evidence>
<dbReference type="RefSeq" id="WP_027828544.1">
    <property type="nucleotide sequence ID" value="NZ_AUEH01000022.1"/>
</dbReference>
<feature type="chain" id="PRO_5006413247" description="MucBP domain-containing protein" evidence="4">
    <location>
        <begin position="39"/>
        <end position="1517"/>
    </location>
</feature>
<evidence type="ECO:0000313" key="6">
    <source>
        <dbReference type="EMBL" id="KRM28629.1"/>
    </source>
</evidence>
<dbReference type="Pfam" id="PF19258">
    <property type="entry name" value="KxYKxGKxW_sig"/>
    <property type="match status" value="1"/>
</dbReference>
<feature type="region of interest" description="Disordered" evidence="3">
    <location>
        <begin position="191"/>
        <end position="211"/>
    </location>
</feature>
<dbReference type="Proteomes" id="UP000050949">
    <property type="component" value="Unassembled WGS sequence"/>
</dbReference>
<accession>A0A0R1XGF9</accession>
<dbReference type="OrthoDB" id="1766522at2"/>
<dbReference type="EMBL" id="AZFW01000030">
    <property type="protein sequence ID" value="KRM28629.1"/>
    <property type="molecule type" value="Genomic_DNA"/>
</dbReference>
<feature type="signal peptide" evidence="4">
    <location>
        <begin position="1"/>
        <end position="38"/>
    </location>
</feature>
<dbReference type="Gene3D" id="3.10.20.320">
    <property type="entry name" value="Putative peptidoglycan bound protein (lpxtg motif)"/>
    <property type="match status" value="5"/>
</dbReference>
<protein>
    <recommendedName>
        <fullName evidence="5">MucBP domain-containing protein</fullName>
    </recommendedName>
</protein>
<sequence>MFGNKVHHVLHKVHKRWLVVGITALALGLTTTLTTAKAADTVSINYVSGYSVAVWQRANGVQATSKKLPTGTRWASYGAVQQGDNGFYLNVGGDQWIDSNYADLAGENSSQELRGVVTIQYVPGYGIAVWNSASGDRQIVRRAVLRHGTQWQVYRRAVVNGRTWYNLGGNQWIDGGFAKLTAQQYRGPKTYQSGGPTVIKPTEPTKPAPSTPIVQKVSYRVVTRDQYGTIVSTRIYEGHIGDTITIGAAGIDGYTLNDGSTKTIRLSADSGQNDIDFTYTRNTPSNPNQGSYVPPAVTQQYVNYRILAVDDQGQPIQGYIPTTGSSLPRAAINAPTIPGYTVSGARTINVGVNGGDVKFIYTKDAVKDVSYTIKAVDDQGVAIASFTSDTKSGQPGATISAPSITGYTATGASTAPIPIAGGPITFKYTKNTPTTPATVTYQIKAVDEQEQPITAYTAQDTSGKPGDSITAPTIPGYTIQGSSTAQIPATGGPITFKYTKNAPAPVSYTIKIVDEQGNPITGYPDQTGQGAPGTPIPVPPVTGYTIKTPTTATVPAAGGVVTFTYTQDAPAVTTVKYTIAYVDEDKQPITTTNPASGEGKVGDPISALPIPGYTAPTETQTLKSDTTAVTFVYKKDAVTPATVNYTIAYVDKDGNTITTNKPTSGSGPVGDPISAPDIDGYTATAETAKQTLATETTKITYIYTKNPAATVKYTIEYLDQASGAITTSEPASGEGKVGDSVTAPSIDGYTVTAATAKQTLAADTAKITFIYTKNAPATVTYTINFVDQSNGKVQDPQTGVIGKVGDTIPAPTITGYTASTAAQTLKADTTELTFVYSKDAPATMNYTIQYLEGGNAITTTEPTSGEGKDGDSVTAPNIPGYTADPSSAKQTLQADTTTIKFTYTKNAPTTVTYSISYVDQLGAKIKDPQTGVVGNVNADVTAPDIDGYTADKATATQKLKADTTAIKFTYTQNAPATITYTINFIDQGGLKIQNPQTDVTGKVGDEITAPDVPGYTAPTAKQVLQANTTALTFTYTKKVVQTTVQFVDEASGNAITDAAIVTAKGDYPAQKVLTGKDGNLYIILDGQKLSVDPATQQSLTIKYRLISAKAVAVDESGNTIAVLKDLAPMLHSDKGYTLSYLVPSQVFDTQGNQYDVVRADFAGRTLTGILPDSITASYVPYTFTLQYKKNTAPVAKPTPEELARITELQHAYAALAKPVLDNNVYTALPSYKPFDAGSTTLGFQQQTMAVYNFFRNLWGLPAVTADPTVSGIDQVASSFMAGYMAGLQHVVDGSDGGTVYTKPSDMSDSDWAKVKKGLTSNLATANGSGTTVDELIMGFLADNHNLKGNDAGHRLNMLRPSLLTSGVGVGFSANAAATGQKGTPNLTLDMWSGASSGATYTADNGVMFYPGTSVFPIELLPSGTPISAASYGNIDLTAVNKVTVENLTAHSSQDITGEQLILAGTGTENPVYGFARTTLTASGYVFANRQQYRITFYGAGLPGGSISTTFTTFSFAG</sequence>
<dbReference type="CDD" id="cd05379">
    <property type="entry name" value="CAP_bacterial"/>
    <property type="match status" value="1"/>
</dbReference>
<feature type="domain" description="MucBP" evidence="5">
    <location>
        <begin position="646"/>
        <end position="704"/>
    </location>
</feature>
<feature type="domain" description="MucBP" evidence="5">
    <location>
        <begin position="714"/>
        <end position="772"/>
    </location>
</feature>
<keyword evidence="2" id="KW-0677">Repeat</keyword>
<feature type="domain" description="MucBP" evidence="5">
    <location>
        <begin position="981"/>
        <end position="1036"/>
    </location>
</feature>
<name>A0A0R1XGF9_9LACO</name>
<feature type="domain" description="MucBP" evidence="5">
    <location>
        <begin position="847"/>
        <end position="904"/>
    </location>
</feature>
<evidence type="ECO:0000313" key="7">
    <source>
        <dbReference type="Proteomes" id="UP000050949"/>
    </source>
</evidence>
<dbReference type="Pfam" id="PF06458">
    <property type="entry name" value="MucBP"/>
    <property type="match status" value="7"/>
</dbReference>
<organism evidence="6 7">
    <name type="scientific">Schleiferilactobacillus harbinensis DSM 16991</name>
    <dbReference type="NCBI Taxonomy" id="1122147"/>
    <lineage>
        <taxon>Bacteria</taxon>
        <taxon>Bacillati</taxon>
        <taxon>Bacillota</taxon>
        <taxon>Bacilli</taxon>
        <taxon>Lactobacillales</taxon>
        <taxon>Lactobacillaceae</taxon>
        <taxon>Schleiferilactobacillus</taxon>
    </lineage>
</organism>
<proteinExistence type="predicted"/>
<evidence type="ECO:0000259" key="5">
    <source>
        <dbReference type="Pfam" id="PF06458"/>
    </source>
</evidence>
<dbReference type="InterPro" id="IPR009459">
    <property type="entry name" value="MucBP_dom"/>
</dbReference>
<evidence type="ECO:0000256" key="1">
    <source>
        <dbReference type="ARBA" id="ARBA00022729"/>
    </source>
</evidence>